<sequence length="194" mass="22686">MVVSVNPLFDALPYADKELKDAKLQEQAELLIEQEMNLDHPDYIENCDLPKELDTSKLELFEQELSRIKAEESLNGLSLDKYQKNLNEMDADEVNTMVEHQTVRNINLNLLEKYGINTWTVNHFQLEKLSSNLETELSYLKEQTLGLHKQRKAFHLDQGRRIEQLKKKFKDSINTNLQLELAVEQLEIQSKQTE</sequence>
<dbReference type="OrthoDB" id="205794at2759"/>
<dbReference type="GO" id="GO:0071011">
    <property type="term" value="C:precatalytic spliceosome"/>
    <property type="evidence" value="ECO:0007669"/>
    <property type="project" value="TreeGrafter"/>
</dbReference>
<dbReference type="GO" id="GO:0000974">
    <property type="term" value="C:Prp19 complex"/>
    <property type="evidence" value="ECO:0007669"/>
    <property type="project" value="TreeGrafter"/>
</dbReference>
<dbReference type="PANTHER" id="PTHR13296">
    <property type="entry name" value="BCAS2 PROTEIN"/>
    <property type="match status" value="1"/>
</dbReference>
<evidence type="ECO:0000256" key="4">
    <source>
        <dbReference type="ARBA" id="ARBA00022728"/>
    </source>
</evidence>
<organism evidence="7 8">
    <name type="scientific">Conidiobolus coronatus (strain ATCC 28846 / CBS 209.66 / NRRL 28638)</name>
    <name type="common">Delacroixia coronata</name>
    <dbReference type="NCBI Taxonomy" id="796925"/>
    <lineage>
        <taxon>Eukaryota</taxon>
        <taxon>Fungi</taxon>
        <taxon>Fungi incertae sedis</taxon>
        <taxon>Zoopagomycota</taxon>
        <taxon>Entomophthoromycotina</taxon>
        <taxon>Entomophthoromycetes</taxon>
        <taxon>Entomophthorales</taxon>
        <taxon>Ancylistaceae</taxon>
        <taxon>Conidiobolus</taxon>
    </lineage>
</organism>
<evidence type="ECO:0000256" key="1">
    <source>
        <dbReference type="ARBA" id="ARBA00004123"/>
    </source>
</evidence>
<dbReference type="OMA" id="SAWQESI"/>
<dbReference type="GO" id="GO:0071013">
    <property type="term" value="C:catalytic step 2 spliceosome"/>
    <property type="evidence" value="ECO:0007669"/>
    <property type="project" value="TreeGrafter"/>
</dbReference>
<keyword evidence="3" id="KW-0507">mRNA processing</keyword>
<keyword evidence="5" id="KW-0508">mRNA splicing</keyword>
<dbReference type="GO" id="GO:0006397">
    <property type="term" value="P:mRNA processing"/>
    <property type="evidence" value="ECO:0007669"/>
    <property type="project" value="UniProtKB-KW"/>
</dbReference>
<protein>
    <recommendedName>
        <fullName evidence="9">Breast carcinoma amplified sequence 2</fullName>
    </recommendedName>
</protein>
<dbReference type="PANTHER" id="PTHR13296:SF0">
    <property type="entry name" value="PRE-MRNA-SPLICING FACTOR SPF27"/>
    <property type="match status" value="1"/>
</dbReference>
<keyword evidence="6" id="KW-0539">Nucleus</keyword>
<dbReference type="Proteomes" id="UP000070444">
    <property type="component" value="Unassembled WGS sequence"/>
</dbReference>
<dbReference type="STRING" id="796925.A0A137PCX1"/>
<evidence type="ECO:0000313" key="8">
    <source>
        <dbReference type="Proteomes" id="UP000070444"/>
    </source>
</evidence>
<evidence type="ECO:0000256" key="2">
    <source>
        <dbReference type="ARBA" id="ARBA00010788"/>
    </source>
</evidence>
<accession>A0A137PCX1</accession>
<proteinExistence type="inferred from homology"/>
<dbReference type="EMBL" id="KQ964445">
    <property type="protein sequence ID" value="KXN72847.1"/>
    <property type="molecule type" value="Genomic_DNA"/>
</dbReference>
<gene>
    <name evidence="7" type="ORF">CONCODRAFT_4242</name>
</gene>
<comment type="similarity">
    <text evidence="2">Belongs to the SPF27 family.</text>
</comment>
<dbReference type="GO" id="GO:0008380">
    <property type="term" value="P:RNA splicing"/>
    <property type="evidence" value="ECO:0007669"/>
    <property type="project" value="UniProtKB-KW"/>
</dbReference>
<comment type="subcellular location">
    <subcellularLocation>
        <location evidence="1">Nucleus</location>
    </subcellularLocation>
</comment>
<keyword evidence="8" id="KW-1185">Reference proteome</keyword>
<keyword evidence="4" id="KW-0747">Spliceosome</keyword>
<evidence type="ECO:0000256" key="5">
    <source>
        <dbReference type="ARBA" id="ARBA00023187"/>
    </source>
</evidence>
<evidence type="ECO:0000256" key="6">
    <source>
        <dbReference type="ARBA" id="ARBA00023242"/>
    </source>
</evidence>
<dbReference type="AlphaFoldDB" id="A0A137PCX1"/>
<dbReference type="InterPro" id="IPR008409">
    <property type="entry name" value="SPF27"/>
</dbReference>
<dbReference type="Pfam" id="PF05700">
    <property type="entry name" value="BCAS2"/>
    <property type="match status" value="1"/>
</dbReference>
<evidence type="ECO:0008006" key="9">
    <source>
        <dbReference type="Google" id="ProtNLM"/>
    </source>
</evidence>
<name>A0A137PCX1_CONC2</name>
<reference evidence="7 8" key="1">
    <citation type="journal article" date="2015" name="Genome Biol. Evol.">
        <title>Phylogenomic analyses indicate that early fungi evolved digesting cell walls of algal ancestors of land plants.</title>
        <authorList>
            <person name="Chang Y."/>
            <person name="Wang S."/>
            <person name="Sekimoto S."/>
            <person name="Aerts A.L."/>
            <person name="Choi C."/>
            <person name="Clum A."/>
            <person name="LaButti K.M."/>
            <person name="Lindquist E.A."/>
            <person name="Yee Ngan C."/>
            <person name="Ohm R.A."/>
            <person name="Salamov A.A."/>
            <person name="Grigoriev I.V."/>
            <person name="Spatafora J.W."/>
            <person name="Berbee M.L."/>
        </authorList>
    </citation>
    <scope>NUCLEOTIDE SEQUENCE [LARGE SCALE GENOMIC DNA]</scope>
    <source>
        <strain evidence="7 8">NRRL 28638</strain>
    </source>
</reference>
<evidence type="ECO:0000313" key="7">
    <source>
        <dbReference type="EMBL" id="KXN72847.1"/>
    </source>
</evidence>
<evidence type="ECO:0000256" key="3">
    <source>
        <dbReference type="ARBA" id="ARBA00022664"/>
    </source>
</evidence>